<evidence type="ECO:0000256" key="7">
    <source>
        <dbReference type="ARBA" id="ARBA00070406"/>
    </source>
</evidence>
<evidence type="ECO:0000256" key="6">
    <source>
        <dbReference type="ARBA" id="ARBA00058938"/>
    </source>
</evidence>
<keyword evidence="1" id="KW-0319">Glycerol metabolism</keyword>
<evidence type="ECO:0000313" key="11">
    <source>
        <dbReference type="Proteomes" id="UP000606194"/>
    </source>
</evidence>
<gene>
    <name evidence="10" type="ORF">GCM10010269_69200</name>
</gene>
<dbReference type="InterPro" id="IPR050707">
    <property type="entry name" value="HTH_MetabolicPath_Reg"/>
</dbReference>
<comment type="function">
    <text evidence="6">May be an activator protein for the gylABX operon.</text>
</comment>
<evidence type="ECO:0000259" key="9">
    <source>
        <dbReference type="PROSITE" id="PS51078"/>
    </source>
</evidence>
<dbReference type="Gene3D" id="1.10.10.10">
    <property type="entry name" value="Winged helix-like DNA-binding domain superfamily/Winged helix DNA-binding domain"/>
    <property type="match status" value="1"/>
</dbReference>
<dbReference type="InterPro" id="IPR029016">
    <property type="entry name" value="GAF-like_dom_sf"/>
</dbReference>
<dbReference type="InterPro" id="IPR036388">
    <property type="entry name" value="WH-like_DNA-bd_sf"/>
</dbReference>
<accession>A0A918G6X1</accession>
<dbReference type="RefSeq" id="WP_190153310.1">
    <property type="nucleotide sequence ID" value="NZ_BMTL01000038.1"/>
</dbReference>
<keyword evidence="4" id="KW-0010">Activator</keyword>
<dbReference type="Proteomes" id="UP000606194">
    <property type="component" value="Unassembled WGS sequence"/>
</dbReference>
<dbReference type="EMBL" id="BMTL01000038">
    <property type="protein sequence ID" value="GGS20452.1"/>
    <property type="molecule type" value="Genomic_DNA"/>
</dbReference>
<dbReference type="GO" id="GO:0006071">
    <property type="term" value="P:glycerol metabolic process"/>
    <property type="evidence" value="ECO:0007669"/>
    <property type="project" value="UniProtKB-KW"/>
</dbReference>
<evidence type="ECO:0000256" key="2">
    <source>
        <dbReference type="ARBA" id="ARBA00023015"/>
    </source>
</evidence>
<evidence type="ECO:0000313" key="10">
    <source>
        <dbReference type="EMBL" id="GGS20452.1"/>
    </source>
</evidence>
<dbReference type="PANTHER" id="PTHR30136">
    <property type="entry name" value="HELIX-TURN-HELIX TRANSCRIPTIONAL REGULATOR, ICLR FAMILY"/>
    <property type="match status" value="1"/>
</dbReference>
<dbReference type="SUPFAM" id="SSF55781">
    <property type="entry name" value="GAF domain-like"/>
    <property type="match status" value="1"/>
</dbReference>
<keyword evidence="2" id="KW-0805">Transcription regulation</keyword>
<proteinExistence type="predicted"/>
<dbReference type="PROSITE" id="PS51078">
    <property type="entry name" value="ICLR_ED"/>
    <property type="match status" value="1"/>
</dbReference>
<dbReference type="PROSITE" id="PS51077">
    <property type="entry name" value="HTH_ICLR"/>
    <property type="match status" value="1"/>
</dbReference>
<dbReference type="FunFam" id="1.10.10.10:FF:000056">
    <property type="entry name" value="IclR family transcriptional regulator"/>
    <property type="match status" value="1"/>
</dbReference>
<name>A0A918G6X1_9ACTN</name>
<dbReference type="InterPro" id="IPR036390">
    <property type="entry name" value="WH_DNA-bd_sf"/>
</dbReference>
<comment type="caution">
    <text evidence="10">The sequence shown here is derived from an EMBL/GenBank/DDBJ whole genome shotgun (WGS) entry which is preliminary data.</text>
</comment>
<dbReference type="AlphaFoldDB" id="A0A918G6X1"/>
<evidence type="ECO:0000256" key="4">
    <source>
        <dbReference type="ARBA" id="ARBA00023159"/>
    </source>
</evidence>
<dbReference type="SMART" id="SM00346">
    <property type="entry name" value="HTH_ICLR"/>
    <property type="match status" value="1"/>
</dbReference>
<protein>
    <recommendedName>
        <fullName evidence="7">Glycerol operon regulatory protein</fullName>
    </recommendedName>
</protein>
<organism evidence="10 11">
    <name type="scientific">Streptomyces humidus</name>
    <dbReference type="NCBI Taxonomy" id="52259"/>
    <lineage>
        <taxon>Bacteria</taxon>
        <taxon>Bacillati</taxon>
        <taxon>Actinomycetota</taxon>
        <taxon>Actinomycetes</taxon>
        <taxon>Kitasatosporales</taxon>
        <taxon>Streptomycetaceae</taxon>
        <taxon>Streptomyces</taxon>
    </lineage>
</organism>
<feature type="domain" description="IclR-ED" evidence="9">
    <location>
        <begin position="69"/>
        <end position="250"/>
    </location>
</feature>
<reference evidence="10" key="1">
    <citation type="journal article" date="2014" name="Int. J. Syst. Evol. Microbiol.">
        <title>Complete genome sequence of Corynebacterium casei LMG S-19264T (=DSM 44701T), isolated from a smear-ripened cheese.</title>
        <authorList>
            <consortium name="US DOE Joint Genome Institute (JGI-PGF)"/>
            <person name="Walter F."/>
            <person name="Albersmeier A."/>
            <person name="Kalinowski J."/>
            <person name="Ruckert C."/>
        </authorList>
    </citation>
    <scope>NUCLEOTIDE SEQUENCE</scope>
    <source>
        <strain evidence="10">JCM 4386</strain>
    </source>
</reference>
<dbReference type="Pfam" id="PF01614">
    <property type="entry name" value="IclR_C"/>
    <property type="match status" value="1"/>
</dbReference>
<dbReference type="PANTHER" id="PTHR30136:SF24">
    <property type="entry name" value="HTH-TYPE TRANSCRIPTIONAL REPRESSOR ALLR"/>
    <property type="match status" value="1"/>
</dbReference>
<evidence type="ECO:0000256" key="3">
    <source>
        <dbReference type="ARBA" id="ARBA00023125"/>
    </source>
</evidence>
<dbReference type="GO" id="GO:0045892">
    <property type="term" value="P:negative regulation of DNA-templated transcription"/>
    <property type="evidence" value="ECO:0007669"/>
    <property type="project" value="TreeGrafter"/>
</dbReference>
<dbReference type="Gene3D" id="3.30.450.40">
    <property type="match status" value="1"/>
</dbReference>
<dbReference type="InterPro" id="IPR005471">
    <property type="entry name" value="Tscrpt_reg_IclR_N"/>
</dbReference>
<evidence type="ECO:0000256" key="5">
    <source>
        <dbReference type="ARBA" id="ARBA00023163"/>
    </source>
</evidence>
<keyword evidence="5" id="KW-0804">Transcription</keyword>
<reference evidence="10" key="2">
    <citation type="submission" date="2020-09" db="EMBL/GenBank/DDBJ databases">
        <authorList>
            <person name="Sun Q."/>
            <person name="Ohkuma M."/>
        </authorList>
    </citation>
    <scope>NUCLEOTIDE SEQUENCE</scope>
    <source>
        <strain evidence="10">JCM 4386</strain>
    </source>
</reference>
<evidence type="ECO:0000259" key="8">
    <source>
        <dbReference type="PROSITE" id="PS51077"/>
    </source>
</evidence>
<keyword evidence="3" id="KW-0238">DNA-binding</keyword>
<dbReference type="Pfam" id="PF09339">
    <property type="entry name" value="HTH_IclR"/>
    <property type="match status" value="1"/>
</dbReference>
<dbReference type="SUPFAM" id="SSF46785">
    <property type="entry name" value="Winged helix' DNA-binding domain"/>
    <property type="match status" value="1"/>
</dbReference>
<keyword evidence="11" id="KW-1185">Reference proteome</keyword>
<sequence length="259" mass="28184">MLISETPPSILSKAFDLLRAFNTHERVMTLSELSRASGLPKSTVHRLLARLIDLGAIENHGAGYRIGIELFQLGSTTPAGAMRDVAMPHMATLHRWTGHTVQLGVLRGFDVVYLEKVARNSKSSDPSGVGTRLPASCTAIGKAMLAHEHLEDLQHFLPSPLPGLTPRSVTAVDPLIAQLRLIRQGDLAREQEEARLGLSCIASPIVVRGFAVGALSVAHPADVELDPKTGTVLRDTTAQIAKEIRQRLPEHDDWFPRDV</sequence>
<feature type="domain" description="HTH iclR-type" evidence="8">
    <location>
        <begin position="8"/>
        <end position="68"/>
    </location>
</feature>
<dbReference type="GO" id="GO:0003700">
    <property type="term" value="F:DNA-binding transcription factor activity"/>
    <property type="evidence" value="ECO:0007669"/>
    <property type="project" value="TreeGrafter"/>
</dbReference>
<dbReference type="InterPro" id="IPR014757">
    <property type="entry name" value="Tscrpt_reg_IclR_C"/>
</dbReference>
<dbReference type="GO" id="GO:0003677">
    <property type="term" value="F:DNA binding"/>
    <property type="evidence" value="ECO:0007669"/>
    <property type="project" value="UniProtKB-KW"/>
</dbReference>
<evidence type="ECO:0000256" key="1">
    <source>
        <dbReference type="ARBA" id="ARBA00022798"/>
    </source>
</evidence>